<proteinExistence type="inferred from homology"/>
<evidence type="ECO:0000313" key="11">
    <source>
        <dbReference type="EMBL" id="QBQ66570.1"/>
    </source>
</evidence>
<dbReference type="FunFam" id="1.10.287.950:FF:000001">
    <property type="entry name" value="Methyl-accepting chemotaxis sensory transducer"/>
    <property type="match status" value="1"/>
</dbReference>
<evidence type="ECO:0000256" key="3">
    <source>
        <dbReference type="ARBA" id="ARBA00022500"/>
    </source>
</evidence>
<keyword evidence="2" id="KW-0488">Methylation</keyword>
<evidence type="ECO:0000256" key="4">
    <source>
        <dbReference type="ARBA" id="ARBA00023224"/>
    </source>
</evidence>
<dbReference type="Pfam" id="PF00672">
    <property type="entry name" value="HAMP"/>
    <property type="match status" value="1"/>
</dbReference>
<evidence type="ECO:0000259" key="9">
    <source>
        <dbReference type="PROSITE" id="PS50192"/>
    </source>
</evidence>
<keyword evidence="4 6" id="KW-0807">Transducer</keyword>
<keyword evidence="7" id="KW-1133">Transmembrane helix</keyword>
<dbReference type="CDD" id="cd11386">
    <property type="entry name" value="MCP_signal"/>
    <property type="match status" value="1"/>
</dbReference>
<dbReference type="PROSITE" id="PS50111">
    <property type="entry name" value="CHEMOTAXIS_TRANSDUC_2"/>
    <property type="match status" value="1"/>
</dbReference>
<keyword evidence="7" id="KW-0812">Transmembrane</keyword>
<dbReference type="SUPFAM" id="SSF58104">
    <property type="entry name" value="Methyl-accepting chemotaxis protein (MCP) signaling domain"/>
    <property type="match status" value="1"/>
</dbReference>
<dbReference type="InterPro" id="IPR000727">
    <property type="entry name" value="T_SNARE_dom"/>
</dbReference>
<name>A0A482LYS2_9ENTR</name>
<dbReference type="SMART" id="SM00283">
    <property type="entry name" value="MA"/>
    <property type="match status" value="1"/>
</dbReference>
<dbReference type="PROSITE" id="PS50885">
    <property type="entry name" value="HAMP"/>
    <property type="match status" value="1"/>
</dbReference>
<dbReference type="CDD" id="cd06225">
    <property type="entry name" value="HAMP"/>
    <property type="match status" value="1"/>
</dbReference>
<dbReference type="GO" id="GO:0004888">
    <property type="term" value="F:transmembrane signaling receptor activity"/>
    <property type="evidence" value="ECO:0007669"/>
    <property type="project" value="TreeGrafter"/>
</dbReference>
<evidence type="ECO:0000256" key="1">
    <source>
        <dbReference type="ARBA" id="ARBA00004429"/>
    </source>
</evidence>
<protein>
    <recommendedName>
        <fullName evidence="12">HAMP domain-containing protein</fullName>
    </recommendedName>
</protein>
<dbReference type="AlphaFoldDB" id="A0A482LYS2"/>
<feature type="transmembrane region" description="Helical" evidence="7">
    <location>
        <begin position="21"/>
        <end position="42"/>
    </location>
</feature>
<evidence type="ECO:0000256" key="2">
    <source>
        <dbReference type="ARBA" id="ARBA00022481"/>
    </source>
</evidence>
<geneLocation type="plasmid" evidence="11">
    <name>p707804-3FII</name>
</geneLocation>
<keyword evidence="3" id="KW-0145">Chemotaxis</keyword>
<dbReference type="RefSeq" id="WP_172693811.1">
    <property type="nucleotide sequence ID" value="NZ_CP087282.1"/>
</dbReference>
<dbReference type="InterPro" id="IPR003660">
    <property type="entry name" value="HAMP_dom"/>
</dbReference>
<organism evidence="11">
    <name type="scientific">Leclercia adecarboxylata</name>
    <dbReference type="NCBI Taxonomy" id="83655"/>
    <lineage>
        <taxon>Bacteria</taxon>
        <taxon>Pseudomonadati</taxon>
        <taxon>Pseudomonadota</taxon>
        <taxon>Gammaproteobacteria</taxon>
        <taxon>Enterobacterales</taxon>
        <taxon>Enterobacteriaceae</taxon>
        <taxon>Leclercia</taxon>
    </lineage>
</organism>
<keyword evidence="11" id="KW-0614">Plasmid</keyword>
<feature type="domain" description="T-SNARE coiled-coil homology" evidence="9">
    <location>
        <begin position="526"/>
        <end position="588"/>
    </location>
</feature>
<dbReference type="Gene3D" id="1.10.287.950">
    <property type="entry name" value="Methyl-accepting chemotaxis protein"/>
    <property type="match status" value="1"/>
</dbReference>
<evidence type="ECO:0008006" key="12">
    <source>
        <dbReference type="Google" id="ProtNLM"/>
    </source>
</evidence>
<dbReference type="InterPro" id="IPR051310">
    <property type="entry name" value="MCP_chemotaxis"/>
</dbReference>
<evidence type="ECO:0000256" key="7">
    <source>
        <dbReference type="SAM" id="Phobius"/>
    </source>
</evidence>
<evidence type="ECO:0000259" key="8">
    <source>
        <dbReference type="PROSITE" id="PS50111"/>
    </source>
</evidence>
<dbReference type="Pfam" id="PF00015">
    <property type="entry name" value="MCPsignal"/>
    <property type="match status" value="1"/>
</dbReference>
<dbReference type="SMART" id="SM00304">
    <property type="entry name" value="HAMP"/>
    <property type="match status" value="1"/>
</dbReference>
<feature type="domain" description="Methyl-accepting transducer" evidence="8">
    <location>
        <begin position="367"/>
        <end position="596"/>
    </location>
</feature>
<accession>A0A482LYS2</accession>
<keyword evidence="7" id="KW-0472">Membrane</keyword>
<sequence length="610" mass="67029">MNISSIVSSGIENLKISRKLLLSYMLLIIITFFIYAIASHGLESISNNNVRQNKTSEISKLLDNLKFYNVNFRYTKSIEYAELQKKGLDTLIEQVRLLEVDKRDNASRKINQQLNIASAEYKKISDDFVGSIETGRVIELNMQKSAIFDVGEQLTNKSRSAGFDVGLGEFSSYINLKLKDLRFRIADLVASKNEESFVKIENALKDIIKESDNYNSGSMNSSQELIAELKKNADVMIDNAHDFRKNSILQNELFEKLNQGSNETYAAMELLLKHQNMQTKNVIDNAKTIMLVASVSGSIIALCIAYFMTRHISKPLNETLNISSRIASGDLSASVISTRKDEFGELLVSIGMMNDRLKHIIDEVKVGVDNVSKASAEISLGNSDLSIRTDQQSSALVQTNNNIKQLSDAMKNNAQNAEYASIRTNAASANAENGGLIVKNVIIKMKTISENSSKISDITNVINGIAFQTNILALNAAVEAARAGEHGKGFAVVAGEVRTLAQRSAIAAKEIENLLSDAVLNIKDGVSLVTQSGETMEQIVSSVHQVNLIIEDIARVSEKQSKWLSDVHDAVSKMDITTKQNASLVKESAIASTSLAEQARQLNTLISVFS</sequence>
<dbReference type="PANTHER" id="PTHR43531:SF14">
    <property type="entry name" value="METHYL-ACCEPTING CHEMOTAXIS PROTEIN I-RELATED"/>
    <property type="match status" value="1"/>
</dbReference>
<comment type="subcellular location">
    <subcellularLocation>
        <location evidence="1">Cell inner membrane</location>
        <topology evidence="1">Multi-pass membrane protein</topology>
    </subcellularLocation>
</comment>
<evidence type="ECO:0000256" key="5">
    <source>
        <dbReference type="ARBA" id="ARBA00029447"/>
    </source>
</evidence>
<dbReference type="InterPro" id="IPR004089">
    <property type="entry name" value="MCPsignal_dom"/>
</dbReference>
<dbReference type="PROSITE" id="PS50192">
    <property type="entry name" value="T_SNARE"/>
    <property type="match status" value="1"/>
</dbReference>
<comment type="similarity">
    <text evidence="5">Belongs to the methyl-accepting chemotaxis (MCP) protein family.</text>
</comment>
<reference evidence="11" key="1">
    <citation type="submission" date="2018-09" db="EMBL/GenBank/DDBJ databases">
        <authorList>
            <person name="Yuan Q."/>
            <person name="Jiang X."/>
            <person name="Jing Y."/>
            <person name="Cheng Q."/>
            <person name="Zhou D."/>
        </authorList>
    </citation>
    <scope>NUCLEOTIDE SEQUENCE</scope>
    <source>
        <strain evidence="11">150707804</strain>
        <plasmid evidence="11">p707804-3FII</plasmid>
    </source>
</reference>
<evidence type="ECO:0000256" key="6">
    <source>
        <dbReference type="PROSITE-ProRule" id="PRU00284"/>
    </source>
</evidence>
<evidence type="ECO:0000259" key="10">
    <source>
        <dbReference type="PROSITE" id="PS50885"/>
    </source>
</evidence>
<dbReference type="PANTHER" id="PTHR43531">
    <property type="entry name" value="PROTEIN ICFG"/>
    <property type="match status" value="1"/>
</dbReference>
<dbReference type="GO" id="GO:0006935">
    <property type="term" value="P:chemotaxis"/>
    <property type="evidence" value="ECO:0007669"/>
    <property type="project" value="UniProtKB-KW"/>
</dbReference>
<dbReference type="GO" id="GO:0005886">
    <property type="term" value="C:plasma membrane"/>
    <property type="evidence" value="ECO:0007669"/>
    <property type="project" value="UniProtKB-SubCell"/>
</dbReference>
<dbReference type="EMBL" id="MH909329">
    <property type="protein sequence ID" value="QBQ66570.1"/>
    <property type="molecule type" value="Genomic_DNA"/>
</dbReference>
<dbReference type="Gene3D" id="6.10.340.10">
    <property type="match status" value="1"/>
</dbReference>
<dbReference type="GO" id="GO:0007165">
    <property type="term" value="P:signal transduction"/>
    <property type="evidence" value="ECO:0007669"/>
    <property type="project" value="UniProtKB-KW"/>
</dbReference>
<feature type="domain" description="HAMP" evidence="10">
    <location>
        <begin position="310"/>
        <end position="362"/>
    </location>
</feature>